<organism evidence="3">
    <name type="scientific">Caldilinea aerophila</name>
    <dbReference type="NCBI Taxonomy" id="133453"/>
    <lineage>
        <taxon>Bacteria</taxon>
        <taxon>Bacillati</taxon>
        <taxon>Chloroflexota</taxon>
        <taxon>Caldilineae</taxon>
        <taxon>Caldilineales</taxon>
        <taxon>Caldilineaceae</taxon>
        <taxon>Caldilinea</taxon>
    </lineage>
</organism>
<comment type="caution">
    <text evidence="3">The sequence shown here is derived from an EMBL/GenBank/DDBJ whole genome shotgun (WGS) entry which is preliminary data.</text>
</comment>
<dbReference type="InterPro" id="IPR001584">
    <property type="entry name" value="Integrase_cat-core"/>
</dbReference>
<protein>
    <submittedName>
        <fullName evidence="3">IS3 family transposase</fullName>
    </submittedName>
</protein>
<dbReference type="Pfam" id="PF00665">
    <property type="entry name" value="rve"/>
    <property type="match status" value="1"/>
</dbReference>
<evidence type="ECO:0000256" key="1">
    <source>
        <dbReference type="ARBA" id="ARBA00002286"/>
    </source>
</evidence>
<dbReference type="EMBL" id="DSMG01000101">
    <property type="protein sequence ID" value="HDX31879.1"/>
    <property type="molecule type" value="Genomic_DNA"/>
</dbReference>
<name>A0A7C1FG25_9CHLR</name>
<dbReference type="InterPro" id="IPR025948">
    <property type="entry name" value="HTH-like_dom"/>
</dbReference>
<evidence type="ECO:0000259" key="2">
    <source>
        <dbReference type="PROSITE" id="PS50994"/>
    </source>
</evidence>
<comment type="function">
    <text evidence="1">Involved in the transposition of the insertion sequence.</text>
</comment>
<accession>A0A7C1FG25</accession>
<dbReference type="Gene3D" id="3.30.420.10">
    <property type="entry name" value="Ribonuclease H-like superfamily/Ribonuclease H"/>
    <property type="match status" value="1"/>
</dbReference>
<sequence>MALLCRVLAISVSAYYARRKRQPSRRQQEDEQLSETIQRVHAESHRRYGGPRIHAELQAQGIRCGRKRVVRLMRQMGLRGKCKGRRRHCTTDSKHKLPLAENMLKQDFTAEQPNTKWVADITYIPTEEGWLYLAAVMDIFSRKVVGWAMDATITSELVERALDAALVTRRPPPGLLHHSDRGSQYAGHDDQARLQAAQVQVSMSRTGNCYDNALMESFWATLKTELIEDQVYASHLAARCDILLYIEGFYKLRRRHSALGYLSPIEFERRHSLAFNAQKVIGA</sequence>
<dbReference type="PROSITE" id="PS50994">
    <property type="entry name" value="INTEGRASE"/>
    <property type="match status" value="1"/>
</dbReference>
<dbReference type="PANTHER" id="PTHR46889:SF4">
    <property type="entry name" value="TRANSPOSASE INSO FOR INSERTION SEQUENCE ELEMENT IS911B-RELATED"/>
    <property type="match status" value="1"/>
</dbReference>
<dbReference type="GO" id="GO:0015074">
    <property type="term" value="P:DNA integration"/>
    <property type="evidence" value="ECO:0007669"/>
    <property type="project" value="InterPro"/>
</dbReference>
<dbReference type="Pfam" id="PF13333">
    <property type="entry name" value="rve_2"/>
    <property type="match status" value="1"/>
</dbReference>
<evidence type="ECO:0000313" key="3">
    <source>
        <dbReference type="EMBL" id="HDX31879.1"/>
    </source>
</evidence>
<dbReference type="SUPFAM" id="SSF53098">
    <property type="entry name" value="Ribonuclease H-like"/>
    <property type="match status" value="1"/>
</dbReference>
<dbReference type="InterPro" id="IPR036397">
    <property type="entry name" value="RNaseH_sf"/>
</dbReference>
<reference evidence="3" key="1">
    <citation type="journal article" date="2020" name="mSystems">
        <title>Genome- and Community-Level Interaction Insights into Carbon Utilization and Element Cycling Functions of Hydrothermarchaeota in Hydrothermal Sediment.</title>
        <authorList>
            <person name="Zhou Z."/>
            <person name="Liu Y."/>
            <person name="Xu W."/>
            <person name="Pan J."/>
            <person name="Luo Z.H."/>
            <person name="Li M."/>
        </authorList>
    </citation>
    <scope>NUCLEOTIDE SEQUENCE [LARGE SCALE GENOMIC DNA]</scope>
    <source>
        <strain evidence="3">SpSt-289</strain>
    </source>
</reference>
<dbReference type="PANTHER" id="PTHR46889">
    <property type="entry name" value="TRANSPOSASE INSF FOR INSERTION SEQUENCE IS3B-RELATED"/>
    <property type="match status" value="1"/>
</dbReference>
<dbReference type="Pfam" id="PF13276">
    <property type="entry name" value="HTH_21"/>
    <property type="match status" value="1"/>
</dbReference>
<dbReference type="InterPro" id="IPR012337">
    <property type="entry name" value="RNaseH-like_sf"/>
</dbReference>
<dbReference type="AlphaFoldDB" id="A0A7C1FG25"/>
<feature type="domain" description="Integrase catalytic" evidence="2">
    <location>
        <begin position="109"/>
        <end position="272"/>
    </location>
</feature>
<dbReference type="GO" id="GO:0003676">
    <property type="term" value="F:nucleic acid binding"/>
    <property type="evidence" value="ECO:0007669"/>
    <property type="project" value="InterPro"/>
</dbReference>
<dbReference type="InterPro" id="IPR050900">
    <property type="entry name" value="Transposase_IS3/IS150/IS904"/>
</dbReference>
<dbReference type="InterPro" id="IPR048020">
    <property type="entry name" value="Transpos_IS3"/>
</dbReference>
<gene>
    <name evidence="3" type="ORF">ENQ20_10375</name>
</gene>
<proteinExistence type="predicted"/>
<dbReference type="NCBIfam" id="NF033516">
    <property type="entry name" value="transpos_IS3"/>
    <property type="match status" value="1"/>
</dbReference>